<dbReference type="InterPro" id="IPR002649">
    <property type="entry name" value="tRNA_m1G_MeTrfase_TrmD"/>
</dbReference>
<comment type="subunit">
    <text evidence="4 15 17">Homodimer.</text>
</comment>
<keyword evidence="7 15" id="KW-0963">Cytoplasm</keyword>
<evidence type="ECO:0000256" key="8">
    <source>
        <dbReference type="ARBA" id="ARBA00022603"/>
    </source>
</evidence>
<evidence type="ECO:0000256" key="10">
    <source>
        <dbReference type="ARBA" id="ARBA00022691"/>
    </source>
</evidence>
<evidence type="ECO:0000256" key="13">
    <source>
        <dbReference type="ARBA" id="ARBA00033392"/>
    </source>
</evidence>
<dbReference type="InterPro" id="IPR029028">
    <property type="entry name" value="Alpha/beta_knot_MTases"/>
</dbReference>
<dbReference type="Pfam" id="PF01746">
    <property type="entry name" value="tRNA_m1G_MT"/>
    <property type="match status" value="1"/>
</dbReference>
<dbReference type="InterPro" id="IPR016009">
    <property type="entry name" value="tRNA_MeTrfase_TRMD/TRM10"/>
</dbReference>
<keyword evidence="8 15" id="KW-0489">Methyltransferase</keyword>
<dbReference type="PIRSF" id="PIRSF000386">
    <property type="entry name" value="tRNA_mtase"/>
    <property type="match status" value="1"/>
</dbReference>
<dbReference type="EMBL" id="CP022355">
    <property type="protein sequence ID" value="ASK78830.1"/>
    <property type="molecule type" value="Genomic_DNA"/>
</dbReference>
<dbReference type="GO" id="GO:0005829">
    <property type="term" value="C:cytosol"/>
    <property type="evidence" value="ECO:0007669"/>
    <property type="project" value="TreeGrafter"/>
</dbReference>
<dbReference type="EC" id="2.1.1.228" evidence="5 15"/>
<keyword evidence="10 15" id="KW-0949">S-adenosyl-L-methionine</keyword>
<evidence type="ECO:0000256" key="15">
    <source>
        <dbReference type="HAMAP-Rule" id="MF_00605"/>
    </source>
</evidence>
<evidence type="ECO:0000256" key="1">
    <source>
        <dbReference type="ARBA" id="ARBA00002634"/>
    </source>
</evidence>
<keyword evidence="20" id="KW-1185">Reference proteome</keyword>
<evidence type="ECO:0000313" key="19">
    <source>
        <dbReference type="EMBL" id="ASK78830.1"/>
    </source>
</evidence>
<dbReference type="PANTHER" id="PTHR46417:SF1">
    <property type="entry name" value="TRNA (GUANINE-N(1)-)-METHYLTRANSFERASE"/>
    <property type="match status" value="1"/>
</dbReference>
<evidence type="ECO:0000256" key="4">
    <source>
        <dbReference type="ARBA" id="ARBA00011738"/>
    </source>
</evidence>
<dbReference type="InterPro" id="IPR023148">
    <property type="entry name" value="tRNA_m1G_MeTrfase_C_sf"/>
</dbReference>
<evidence type="ECO:0000256" key="5">
    <source>
        <dbReference type="ARBA" id="ARBA00012807"/>
    </source>
</evidence>
<feature type="domain" description="tRNA methyltransferase TRMD/TRM10-type" evidence="18">
    <location>
        <begin position="1"/>
        <end position="225"/>
    </location>
</feature>
<organism evidence="19 20">
    <name type="scientific">Paraphotobacterium marinum</name>
    <dbReference type="NCBI Taxonomy" id="1755811"/>
    <lineage>
        <taxon>Bacteria</taxon>
        <taxon>Pseudomonadati</taxon>
        <taxon>Pseudomonadota</taxon>
        <taxon>Gammaproteobacteria</taxon>
        <taxon>Vibrionales</taxon>
        <taxon>Vibrionaceae</taxon>
        <taxon>Paraphotobacterium</taxon>
    </lineage>
</organism>
<sequence>MNIGVITIFPEMFESILKSGIVAKAINNNLVSITFSNPRDFAEDNRKTIDEKVFGGGPGMLMMAPPLEKSLKFLKKKLGDDSLVVYVSPQGKKFNNVLSKKVVNNNKIILICGRYEGIDERFIETFVDEEWSIGDYVLTGGELASMVIIDSVTRFIPGALGDKCSVEEDSFENGLLDYPHYTKPRVYNGKAVPDILLNGNHEKILDWRQKQSLGRTWLRRPELLENLALTDKQEKLLSEFIEERKNLMNE</sequence>
<gene>
    <name evidence="15 19" type="primary">trmD</name>
    <name evidence="19" type="ORF">CF386_01595</name>
</gene>
<proteinExistence type="inferred from homology"/>
<dbReference type="SUPFAM" id="SSF75217">
    <property type="entry name" value="alpha/beta knot"/>
    <property type="match status" value="1"/>
</dbReference>
<protein>
    <recommendedName>
        <fullName evidence="6 15">tRNA (guanine-N(1)-)-methyltransferase</fullName>
        <ecNumber evidence="5 15">2.1.1.228</ecNumber>
    </recommendedName>
    <alternativeName>
        <fullName evidence="12 15">M1G-methyltransferase</fullName>
    </alternativeName>
    <alternativeName>
        <fullName evidence="13 15">tRNA [GM37] methyltransferase</fullName>
    </alternativeName>
</protein>
<evidence type="ECO:0000256" key="2">
    <source>
        <dbReference type="ARBA" id="ARBA00004496"/>
    </source>
</evidence>
<name>A0A220VEY7_9GAMM</name>
<evidence type="ECO:0000256" key="7">
    <source>
        <dbReference type="ARBA" id="ARBA00022490"/>
    </source>
</evidence>
<evidence type="ECO:0000256" key="6">
    <source>
        <dbReference type="ARBA" id="ARBA00014679"/>
    </source>
</evidence>
<comment type="function">
    <text evidence="1 15 17">Specifically methylates guanosine-37 in various tRNAs.</text>
</comment>
<dbReference type="CDD" id="cd18080">
    <property type="entry name" value="TrmD-like"/>
    <property type="match status" value="1"/>
</dbReference>
<evidence type="ECO:0000313" key="20">
    <source>
        <dbReference type="Proteomes" id="UP000242175"/>
    </source>
</evidence>
<comment type="catalytic activity">
    <reaction evidence="14 15 17">
        <text>guanosine(37) in tRNA + S-adenosyl-L-methionine = N(1)-methylguanosine(37) in tRNA + S-adenosyl-L-homocysteine + H(+)</text>
        <dbReference type="Rhea" id="RHEA:36899"/>
        <dbReference type="Rhea" id="RHEA-COMP:10145"/>
        <dbReference type="Rhea" id="RHEA-COMP:10147"/>
        <dbReference type="ChEBI" id="CHEBI:15378"/>
        <dbReference type="ChEBI" id="CHEBI:57856"/>
        <dbReference type="ChEBI" id="CHEBI:59789"/>
        <dbReference type="ChEBI" id="CHEBI:73542"/>
        <dbReference type="ChEBI" id="CHEBI:74269"/>
        <dbReference type="EC" id="2.1.1.228"/>
    </reaction>
</comment>
<evidence type="ECO:0000256" key="9">
    <source>
        <dbReference type="ARBA" id="ARBA00022679"/>
    </source>
</evidence>
<dbReference type="FunFam" id="1.10.1270.20:FF:000001">
    <property type="entry name" value="tRNA (guanine-N(1)-)-methyltransferase"/>
    <property type="match status" value="1"/>
</dbReference>
<accession>A0A220VEY7</accession>
<keyword evidence="11 15" id="KW-0819">tRNA processing</keyword>
<dbReference type="NCBIfam" id="TIGR00088">
    <property type="entry name" value="trmD"/>
    <property type="match status" value="1"/>
</dbReference>
<dbReference type="KEGG" id="pmai:CF386_01595"/>
<evidence type="ECO:0000256" key="12">
    <source>
        <dbReference type="ARBA" id="ARBA00029736"/>
    </source>
</evidence>
<comment type="subcellular location">
    <subcellularLocation>
        <location evidence="2 15 17">Cytoplasm</location>
    </subcellularLocation>
</comment>
<evidence type="ECO:0000256" key="17">
    <source>
        <dbReference type="RuleBase" id="RU003464"/>
    </source>
</evidence>
<dbReference type="FunFam" id="3.40.1280.10:FF:000001">
    <property type="entry name" value="tRNA (guanine-N(1)-)-methyltransferase"/>
    <property type="match status" value="1"/>
</dbReference>
<dbReference type="NCBIfam" id="NF000648">
    <property type="entry name" value="PRK00026.1"/>
    <property type="match status" value="1"/>
</dbReference>
<evidence type="ECO:0000256" key="14">
    <source>
        <dbReference type="ARBA" id="ARBA00047783"/>
    </source>
</evidence>
<feature type="binding site" evidence="15 16">
    <location>
        <begin position="133"/>
        <end position="138"/>
    </location>
    <ligand>
        <name>S-adenosyl-L-methionine</name>
        <dbReference type="ChEBI" id="CHEBI:59789"/>
    </ligand>
</feature>
<dbReference type="GO" id="GO:0052906">
    <property type="term" value="F:tRNA (guanine(37)-N1)-methyltransferase activity"/>
    <property type="evidence" value="ECO:0007669"/>
    <property type="project" value="UniProtKB-UniRule"/>
</dbReference>
<feature type="binding site" evidence="15 16">
    <location>
        <position position="113"/>
    </location>
    <ligand>
        <name>S-adenosyl-L-methionine</name>
        <dbReference type="ChEBI" id="CHEBI:59789"/>
    </ligand>
</feature>
<reference evidence="19 20" key="1">
    <citation type="journal article" date="2016" name="Int. J. Syst. Evol. Microbiol.">
        <title>Paraphotobacterium marinum gen. nov., sp. nov., a member of the family Vibrionaceae, isolated from surface seawater.</title>
        <authorList>
            <person name="Huang Z."/>
            <person name="Dong C."/>
            <person name="Shao Z."/>
        </authorList>
    </citation>
    <scope>NUCLEOTIDE SEQUENCE [LARGE SCALE GENOMIC DNA]</scope>
    <source>
        <strain evidence="19 20">NSCS20N07D</strain>
    </source>
</reference>
<dbReference type="Gene3D" id="1.10.1270.20">
    <property type="entry name" value="tRNA(m1g37)methyltransferase, domain 2"/>
    <property type="match status" value="1"/>
</dbReference>
<dbReference type="GO" id="GO:0002939">
    <property type="term" value="P:tRNA N1-guanine methylation"/>
    <property type="evidence" value="ECO:0007669"/>
    <property type="project" value="TreeGrafter"/>
</dbReference>
<dbReference type="OrthoDB" id="9807416at2"/>
<evidence type="ECO:0000256" key="3">
    <source>
        <dbReference type="ARBA" id="ARBA00007630"/>
    </source>
</evidence>
<keyword evidence="9 15" id="KW-0808">Transferase</keyword>
<dbReference type="HAMAP" id="MF_00605">
    <property type="entry name" value="TrmD"/>
    <property type="match status" value="1"/>
</dbReference>
<dbReference type="InterPro" id="IPR029026">
    <property type="entry name" value="tRNA_m1G_MTases_N"/>
</dbReference>
<dbReference type="Proteomes" id="UP000242175">
    <property type="component" value="Chromosome large"/>
</dbReference>
<dbReference type="PANTHER" id="PTHR46417">
    <property type="entry name" value="TRNA (GUANINE-N(1)-)-METHYLTRANSFERASE"/>
    <property type="match status" value="1"/>
</dbReference>
<evidence type="ECO:0000256" key="16">
    <source>
        <dbReference type="PIRSR" id="PIRSR000386-1"/>
    </source>
</evidence>
<evidence type="ECO:0000259" key="18">
    <source>
        <dbReference type="Pfam" id="PF01746"/>
    </source>
</evidence>
<dbReference type="Gene3D" id="3.40.1280.10">
    <property type="match status" value="1"/>
</dbReference>
<comment type="similarity">
    <text evidence="3 15 17">Belongs to the RNA methyltransferase TrmD family.</text>
</comment>
<evidence type="ECO:0000256" key="11">
    <source>
        <dbReference type="ARBA" id="ARBA00022694"/>
    </source>
</evidence>
<dbReference type="AlphaFoldDB" id="A0A220VEY7"/>